<proteinExistence type="predicted"/>
<evidence type="ECO:0000313" key="1">
    <source>
        <dbReference type="EMBL" id="CAG8807982.1"/>
    </source>
</evidence>
<organism evidence="1 2">
    <name type="scientific">Racocetra persica</name>
    <dbReference type="NCBI Taxonomy" id="160502"/>
    <lineage>
        <taxon>Eukaryota</taxon>
        <taxon>Fungi</taxon>
        <taxon>Fungi incertae sedis</taxon>
        <taxon>Mucoromycota</taxon>
        <taxon>Glomeromycotina</taxon>
        <taxon>Glomeromycetes</taxon>
        <taxon>Diversisporales</taxon>
        <taxon>Gigasporaceae</taxon>
        <taxon>Racocetra</taxon>
    </lineage>
</organism>
<evidence type="ECO:0000313" key="2">
    <source>
        <dbReference type="Proteomes" id="UP000789920"/>
    </source>
</evidence>
<sequence>NKTRPIIDTKTKQDIAQQPVDNEILNVLPRKKVVLSRLPVL</sequence>
<dbReference type="Proteomes" id="UP000789920">
    <property type="component" value="Unassembled WGS sequence"/>
</dbReference>
<comment type="caution">
    <text evidence="1">The sequence shown here is derived from an EMBL/GenBank/DDBJ whole genome shotgun (WGS) entry which is preliminary data.</text>
</comment>
<dbReference type="EMBL" id="CAJVQC010068284">
    <property type="protein sequence ID" value="CAG8807982.1"/>
    <property type="molecule type" value="Genomic_DNA"/>
</dbReference>
<reference evidence="1" key="1">
    <citation type="submission" date="2021-06" db="EMBL/GenBank/DDBJ databases">
        <authorList>
            <person name="Kallberg Y."/>
            <person name="Tangrot J."/>
            <person name="Rosling A."/>
        </authorList>
    </citation>
    <scope>NUCLEOTIDE SEQUENCE</scope>
    <source>
        <strain evidence="1">MA461A</strain>
    </source>
</reference>
<keyword evidence="2" id="KW-1185">Reference proteome</keyword>
<gene>
    <name evidence="1" type="ORF">RPERSI_LOCUS22505</name>
</gene>
<accession>A0ACA9RSZ8</accession>
<protein>
    <submittedName>
        <fullName evidence="1">25617_t:CDS:1</fullName>
    </submittedName>
</protein>
<feature type="non-terminal residue" evidence="1">
    <location>
        <position position="41"/>
    </location>
</feature>
<feature type="non-terminal residue" evidence="1">
    <location>
        <position position="1"/>
    </location>
</feature>
<name>A0ACA9RSZ8_9GLOM</name>